<keyword evidence="3" id="KW-1185">Reference proteome</keyword>
<organism evidence="2 3">
    <name type="scientific">Mesorhabditis spiculigera</name>
    <dbReference type="NCBI Taxonomy" id="96644"/>
    <lineage>
        <taxon>Eukaryota</taxon>
        <taxon>Metazoa</taxon>
        <taxon>Ecdysozoa</taxon>
        <taxon>Nematoda</taxon>
        <taxon>Chromadorea</taxon>
        <taxon>Rhabditida</taxon>
        <taxon>Rhabditina</taxon>
        <taxon>Rhabditomorpha</taxon>
        <taxon>Rhabditoidea</taxon>
        <taxon>Rhabditidae</taxon>
        <taxon>Mesorhabditinae</taxon>
        <taxon>Mesorhabditis</taxon>
    </lineage>
</organism>
<accession>A0AA36FRW6</accession>
<name>A0AA36FRW6_9BILA</name>
<evidence type="ECO:0000256" key="1">
    <source>
        <dbReference type="SAM" id="SignalP"/>
    </source>
</evidence>
<dbReference type="AlphaFoldDB" id="A0AA36FRW6"/>
<protein>
    <submittedName>
        <fullName evidence="2">Uncharacterized protein</fullName>
    </submittedName>
</protein>
<sequence>MSLKIILVCLVFGAVYAQHEPRKCQQGLPMCKFLQCLSTEYEGTATDHVATLLRNTSCNGELLLPDYEKLWNGWTDNDNRDLFKACGFEEPKNSTECRPYVTVYQCAISAGAKKYGCGVQDVPFIARLVQLEIAADTMDNVGEPHPCLLTLWEFLQNLASNVP</sequence>
<reference evidence="2" key="1">
    <citation type="submission" date="2023-06" db="EMBL/GenBank/DDBJ databases">
        <authorList>
            <person name="Delattre M."/>
        </authorList>
    </citation>
    <scope>NUCLEOTIDE SEQUENCE</scope>
    <source>
        <strain evidence="2">AF72</strain>
    </source>
</reference>
<dbReference type="Proteomes" id="UP001177023">
    <property type="component" value="Unassembled WGS sequence"/>
</dbReference>
<feature type="chain" id="PRO_5041286121" evidence="1">
    <location>
        <begin position="18"/>
        <end position="163"/>
    </location>
</feature>
<evidence type="ECO:0000313" key="2">
    <source>
        <dbReference type="EMBL" id="CAJ0564800.1"/>
    </source>
</evidence>
<proteinExistence type="predicted"/>
<keyword evidence="1" id="KW-0732">Signal</keyword>
<gene>
    <name evidence="2" type="ORF">MSPICULIGERA_LOCUS3468</name>
</gene>
<evidence type="ECO:0000313" key="3">
    <source>
        <dbReference type="Proteomes" id="UP001177023"/>
    </source>
</evidence>
<feature type="non-terminal residue" evidence="2">
    <location>
        <position position="1"/>
    </location>
</feature>
<dbReference type="EMBL" id="CATQJA010000916">
    <property type="protein sequence ID" value="CAJ0564800.1"/>
    <property type="molecule type" value="Genomic_DNA"/>
</dbReference>
<comment type="caution">
    <text evidence="2">The sequence shown here is derived from an EMBL/GenBank/DDBJ whole genome shotgun (WGS) entry which is preliminary data.</text>
</comment>
<feature type="signal peptide" evidence="1">
    <location>
        <begin position="1"/>
        <end position="17"/>
    </location>
</feature>